<dbReference type="PANTHER" id="PTHR11804:SF28">
    <property type="entry name" value="OLIGOENDOPEPTIDASE F"/>
    <property type="match status" value="1"/>
</dbReference>
<gene>
    <name evidence="8" type="ORF">HNQ43_000424</name>
</gene>
<dbReference type="PANTHER" id="PTHR11804">
    <property type="entry name" value="PROTEASE M3 THIMET OLIGOPEPTIDASE-RELATED"/>
    <property type="match status" value="1"/>
</dbReference>
<evidence type="ECO:0000256" key="5">
    <source>
        <dbReference type="ARBA" id="ARBA00023049"/>
    </source>
</evidence>
<organism evidence="8 9">
    <name type="scientific">Faecalicoccus acidiformans</name>
    <dbReference type="NCBI Taxonomy" id="915173"/>
    <lineage>
        <taxon>Bacteria</taxon>
        <taxon>Bacillati</taxon>
        <taxon>Bacillota</taxon>
        <taxon>Erysipelotrichia</taxon>
        <taxon>Erysipelotrichales</taxon>
        <taxon>Erysipelotrichaceae</taxon>
        <taxon>Faecalicoccus</taxon>
    </lineage>
</organism>
<reference evidence="8 9" key="1">
    <citation type="submission" date="2020-08" db="EMBL/GenBank/DDBJ databases">
        <title>Genomic Encyclopedia of Type Strains, Phase IV (KMG-IV): sequencing the most valuable type-strain genomes for metagenomic binning, comparative biology and taxonomic classification.</title>
        <authorList>
            <person name="Goeker M."/>
        </authorList>
    </citation>
    <scope>NUCLEOTIDE SEQUENCE [LARGE SCALE GENOMIC DNA]</scope>
    <source>
        <strain evidence="8 9">DSM 26963</strain>
    </source>
</reference>
<sequence length="565" mass="66766">MKFADYIYHHPDVETLKKEIQTIEKQLQEASDFESFWNAFMSFDALNQHLSTDLNLCEIRHTINTKDSYYKQEEDYLNEILPIVQEDLVRVGNVILESPYRKELEKKIPQTYFWAKELEKKCFSPEVIEDLQIENKASSAYQQLVAGAQVEFEGNTYTLSQLEPLMKSKDRSLRKRATKAYWGWFEENEEELASIFDTLVKTRDRIAKKLGYENFIGCGYDRMYRFDYDQKDVETYRQQVLKTVVPLNNRLYERQKNRLGVDRLMAWDEKVEFVSGNPKPKHDRQTMVQLALQMYRELSVETGEFFAYMIDHDLMDLDSKPGKAAGGYCTYLNDYDAPFIFANFNQTSGDVEVLTHEAGHAYQAYSSKDIVPMECIWPTSESAEIHSMSMEFLTYPWMKNFFLEDTQKFIFDHLSGAVKFLPYGVLVDHFQHEVYAHPEKDHTWRMQTWRELEKQYLPHKDYEEIELLERGGWWMRQLHIFMDPFYYIDYTLAQVCALQFWARAQKKDPDTFQDYQRICKLGGSLPFKQIVNQAHLKDPFEEGCLDETIQEVSAALDSITDEELS</sequence>
<name>A0A7W8CZG7_9FIRM</name>
<dbReference type="NCBIfam" id="TIGR02289">
    <property type="entry name" value="M3_not_pepF"/>
    <property type="match status" value="1"/>
</dbReference>
<keyword evidence="2 6" id="KW-0479">Metal-binding</keyword>
<keyword evidence="5 6" id="KW-0482">Metalloprotease</keyword>
<accession>A0A7W8CZG7</accession>
<proteinExistence type="inferred from homology"/>
<dbReference type="GO" id="GO:0004222">
    <property type="term" value="F:metalloendopeptidase activity"/>
    <property type="evidence" value="ECO:0007669"/>
    <property type="project" value="InterPro"/>
</dbReference>
<dbReference type="SUPFAM" id="SSF55486">
    <property type="entry name" value="Metalloproteases ('zincins'), catalytic domain"/>
    <property type="match status" value="1"/>
</dbReference>
<evidence type="ECO:0000259" key="7">
    <source>
        <dbReference type="Pfam" id="PF01432"/>
    </source>
</evidence>
<keyword evidence="3 6" id="KW-0378">Hydrolase</keyword>
<evidence type="ECO:0000256" key="3">
    <source>
        <dbReference type="ARBA" id="ARBA00022801"/>
    </source>
</evidence>
<protein>
    <submittedName>
        <fullName evidence="8">M3 family oligoendopeptidase</fullName>
    </submittedName>
</protein>
<evidence type="ECO:0000256" key="4">
    <source>
        <dbReference type="ARBA" id="ARBA00022833"/>
    </source>
</evidence>
<dbReference type="GO" id="GO:0006518">
    <property type="term" value="P:peptide metabolic process"/>
    <property type="evidence" value="ECO:0007669"/>
    <property type="project" value="TreeGrafter"/>
</dbReference>
<dbReference type="CDD" id="cd09606">
    <property type="entry name" value="M3B_PepF"/>
    <property type="match status" value="1"/>
</dbReference>
<comment type="cofactor">
    <cofactor evidence="6">
        <name>Zn(2+)</name>
        <dbReference type="ChEBI" id="CHEBI:29105"/>
    </cofactor>
    <text evidence="6">Binds 1 zinc ion.</text>
</comment>
<dbReference type="InterPro" id="IPR045090">
    <property type="entry name" value="Pept_M3A_M3B"/>
</dbReference>
<dbReference type="GO" id="GO:0006508">
    <property type="term" value="P:proteolysis"/>
    <property type="evidence" value="ECO:0007669"/>
    <property type="project" value="UniProtKB-KW"/>
</dbReference>
<dbReference type="RefSeq" id="WP_183374314.1">
    <property type="nucleotide sequence ID" value="NZ_JACHHD010000003.1"/>
</dbReference>
<dbReference type="InterPro" id="IPR001567">
    <property type="entry name" value="Pept_M3A_M3B_dom"/>
</dbReference>
<comment type="caution">
    <text evidence="8">The sequence shown here is derived from an EMBL/GenBank/DDBJ whole genome shotgun (WGS) entry which is preliminary data.</text>
</comment>
<evidence type="ECO:0000313" key="8">
    <source>
        <dbReference type="EMBL" id="MBB5184386.1"/>
    </source>
</evidence>
<dbReference type="Proteomes" id="UP000521313">
    <property type="component" value="Unassembled WGS sequence"/>
</dbReference>
<evidence type="ECO:0000256" key="1">
    <source>
        <dbReference type="ARBA" id="ARBA00022670"/>
    </source>
</evidence>
<keyword evidence="1 6" id="KW-0645">Protease</keyword>
<feature type="domain" description="Peptidase M3A/M3B catalytic" evidence="7">
    <location>
        <begin position="165"/>
        <end position="546"/>
    </location>
</feature>
<evidence type="ECO:0000256" key="6">
    <source>
        <dbReference type="RuleBase" id="RU003435"/>
    </source>
</evidence>
<dbReference type="Pfam" id="PF01432">
    <property type="entry name" value="Peptidase_M3"/>
    <property type="match status" value="1"/>
</dbReference>
<keyword evidence="4 6" id="KW-0862">Zinc</keyword>
<dbReference type="EMBL" id="JACHHD010000003">
    <property type="protein sequence ID" value="MBB5184386.1"/>
    <property type="molecule type" value="Genomic_DNA"/>
</dbReference>
<dbReference type="InterPro" id="IPR011976">
    <property type="entry name" value="Pept_M3B_oligopep-rel"/>
</dbReference>
<dbReference type="AlphaFoldDB" id="A0A7W8CZG7"/>
<dbReference type="Gene3D" id="1.10.1370.30">
    <property type="match status" value="1"/>
</dbReference>
<dbReference type="GO" id="GO:0046872">
    <property type="term" value="F:metal ion binding"/>
    <property type="evidence" value="ECO:0007669"/>
    <property type="project" value="UniProtKB-UniRule"/>
</dbReference>
<evidence type="ECO:0000256" key="2">
    <source>
        <dbReference type="ARBA" id="ARBA00022723"/>
    </source>
</evidence>
<comment type="similarity">
    <text evidence="6">Belongs to the peptidase M3 family.</text>
</comment>
<evidence type="ECO:0000313" key="9">
    <source>
        <dbReference type="Proteomes" id="UP000521313"/>
    </source>
</evidence>